<name>A0ABU8I2Q1_9SPHI</name>
<accession>A0ABU8I2Q1</accession>
<proteinExistence type="predicted"/>
<protein>
    <submittedName>
        <fullName evidence="1">Uncharacterized protein</fullName>
    </submittedName>
</protein>
<gene>
    <name evidence="1" type="ORF">VJ786_02035</name>
</gene>
<evidence type="ECO:0000313" key="1">
    <source>
        <dbReference type="EMBL" id="MEI5983675.1"/>
    </source>
</evidence>
<sequence length="67" mass="7700">MTSTYIQNKRGWTKGGQKLFFIEKQPITIKTIPKNYTKITHYPATTQSKKSTPAINNEKTSISYSLF</sequence>
<comment type="caution">
    <text evidence="1">The sequence shown here is derived from an EMBL/GenBank/DDBJ whole genome shotgun (WGS) entry which is preliminary data.</text>
</comment>
<keyword evidence="2" id="KW-1185">Reference proteome</keyword>
<dbReference type="RefSeq" id="WP_336557123.1">
    <property type="nucleotide sequence ID" value="NZ_JAYLLN010000003.1"/>
</dbReference>
<dbReference type="Proteomes" id="UP001363035">
    <property type="component" value="Unassembled WGS sequence"/>
</dbReference>
<evidence type="ECO:0000313" key="2">
    <source>
        <dbReference type="Proteomes" id="UP001363035"/>
    </source>
</evidence>
<organism evidence="1 2">
    <name type="scientific">Sphingobacterium tenebrionis</name>
    <dbReference type="NCBI Taxonomy" id="3111775"/>
    <lineage>
        <taxon>Bacteria</taxon>
        <taxon>Pseudomonadati</taxon>
        <taxon>Bacteroidota</taxon>
        <taxon>Sphingobacteriia</taxon>
        <taxon>Sphingobacteriales</taxon>
        <taxon>Sphingobacteriaceae</taxon>
        <taxon>Sphingobacterium</taxon>
    </lineage>
</organism>
<dbReference type="EMBL" id="JAYLLN010000003">
    <property type="protein sequence ID" value="MEI5983675.1"/>
    <property type="molecule type" value="Genomic_DNA"/>
</dbReference>
<reference evidence="1 2" key="1">
    <citation type="submission" date="2024-01" db="EMBL/GenBank/DDBJ databases">
        <title>Sphingobacterium tenebrionis sp. nov., a novel endophyte isolated from tenebrio molitor intestines.</title>
        <authorList>
            <person name="Zhang C."/>
        </authorList>
    </citation>
    <scope>NUCLEOTIDE SEQUENCE [LARGE SCALE GENOMIC DNA]</scope>
    <source>
        <strain evidence="1 2">PU5-4</strain>
    </source>
</reference>